<reference evidence="1 3" key="1">
    <citation type="submission" date="2019-08" db="EMBL/GenBank/DDBJ databases">
        <title>Subclass B2 metallo-beta lactamase from Pseudomonas synxantha.</title>
        <authorList>
            <person name="Poirel L."/>
            <person name="Palmieri M."/>
            <person name="Masseron A."/>
            <person name="Perreten V."/>
            <person name="Nordman P."/>
        </authorList>
    </citation>
    <scope>NUCLEOTIDE SEQUENCE [LARGE SCALE GENOMIC DNA]</scope>
    <source>
        <strain evidence="1 3">MCP106</strain>
    </source>
</reference>
<dbReference type="InterPro" id="IPR051159">
    <property type="entry name" value="Hexapeptide_acetyltransf"/>
</dbReference>
<sequence>MQNYEIHGIGIVNIGKNCSIGNNVKFIFKSNRTLTLGDYVTLGDGVKVIIEDGDVLIDDWSTLHSDCLVLSTKGVSIGQHCWFGQNCVIDGTGGLTIGNGVRVGMYSQIWTHIAAGEQIEGCLFYSADPVVIQDNAWLVGSCTVGSGVTIGKRTVCLSGSNIIKSVPENVTVAGAPAKVKESINAYAHKSLDEKFEMLCSWIKDFCDASNHAFAFKNEDNDKLTIHSTGDLNDQIIMFKYTESYSAAVNQEIKSKACIESKTYTKGFTLSEERVMRYLSGNKARFLRG</sequence>
<dbReference type="PANTHER" id="PTHR23416:SF78">
    <property type="entry name" value="LIPOPOLYSACCHARIDE BIOSYNTHESIS O-ACETYL TRANSFERASE WBBJ-RELATED"/>
    <property type="match status" value="1"/>
</dbReference>
<accession>A0A5D3FZA5</accession>
<evidence type="ECO:0000313" key="3">
    <source>
        <dbReference type="Proteomes" id="UP000324029"/>
    </source>
</evidence>
<dbReference type="EMBL" id="VSRO01000001">
    <property type="protein sequence ID" value="TYK59807.1"/>
    <property type="molecule type" value="Genomic_DNA"/>
</dbReference>
<dbReference type="Gene3D" id="2.160.10.10">
    <property type="entry name" value="Hexapeptide repeat proteins"/>
    <property type="match status" value="2"/>
</dbReference>
<reference evidence="1 3" key="2">
    <citation type="submission" date="2019-08" db="EMBL/GenBank/DDBJ databases">
        <authorList>
            <person name="Brilhante M."/>
            <person name="Perreten V."/>
        </authorList>
    </citation>
    <scope>NUCLEOTIDE SEQUENCE [LARGE SCALE GENOMIC DNA]</scope>
    <source>
        <strain evidence="1 3">MCP106</strain>
    </source>
</reference>
<name>A0A5D3FZA5_9PSED</name>
<dbReference type="PANTHER" id="PTHR23416">
    <property type="entry name" value="SIALIC ACID SYNTHASE-RELATED"/>
    <property type="match status" value="1"/>
</dbReference>
<comment type="caution">
    <text evidence="1">The sequence shown here is derived from an EMBL/GenBank/DDBJ whole genome shotgun (WGS) entry which is preliminary data.</text>
</comment>
<gene>
    <name evidence="2" type="ORF">FXO26_01460</name>
    <name evidence="1" type="ORF">FXO26_29340</name>
</gene>
<dbReference type="EMBL" id="VSRO01000024">
    <property type="protein sequence ID" value="TYK54107.1"/>
    <property type="molecule type" value="Genomic_DNA"/>
</dbReference>
<protein>
    <recommendedName>
        <fullName evidence="4">Acyltransferase</fullName>
    </recommendedName>
</protein>
<dbReference type="Proteomes" id="UP000324029">
    <property type="component" value="Unassembled WGS sequence"/>
</dbReference>
<organism evidence="1 3">
    <name type="scientific">Pseudomonas synxantha</name>
    <dbReference type="NCBI Taxonomy" id="47883"/>
    <lineage>
        <taxon>Bacteria</taxon>
        <taxon>Pseudomonadati</taxon>
        <taxon>Pseudomonadota</taxon>
        <taxon>Gammaproteobacteria</taxon>
        <taxon>Pseudomonadales</taxon>
        <taxon>Pseudomonadaceae</taxon>
        <taxon>Pseudomonas</taxon>
    </lineage>
</organism>
<evidence type="ECO:0000313" key="2">
    <source>
        <dbReference type="EMBL" id="TYK59807.1"/>
    </source>
</evidence>
<dbReference type="InterPro" id="IPR011004">
    <property type="entry name" value="Trimer_LpxA-like_sf"/>
</dbReference>
<dbReference type="RefSeq" id="WP_148852311.1">
    <property type="nucleotide sequence ID" value="NZ_VSRO01000001.1"/>
</dbReference>
<evidence type="ECO:0008006" key="4">
    <source>
        <dbReference type="Google" id="ProtNLM"/>
    </source>
</evidence>
<proteinExistence type="predicted"/>
<dbReference type="SUPFAM" id="SSF51161">
    <property type="entry name" value="Trimeric LpxA-like enzymes"/>
    <property type="match status" value="1"/>
</dbReference>
<dbReference type="CDD" id="cd04647">
    <property type="entry name" value="LbH_MAT_like"/>
    <property type="match status" value="1"/>
</dbReference>
<dbReference type="AlphaFoldDB" id="A0A5D3FZA5"/>
<evidence type="ECO:0000313" key="1">
    <source>
        <dbReference type="EMBL" id="TYK54107.1"/>
    </source>
</evidence>